<name>A0AAW1CIS9_9HEMI</name>
<dbReference type="EMBL" id="JAPXFL010000012">
    <property type="protein sequence ID" value="KAK9498409.1"/>
    <property type="molecule type" value="Genomic_DNA"/>
</dbReference>
<evidence type="ECO:0000313" key="2">
    <source>
        <dbReference type="Proteomes" id="UP001461498"/>
    </source>
</evidence>
<keyword evidence="2" id="KW-1185">Reference proteome</keyword>
<comment type="caution">
    <text evidence="1">The sequence shown here is derived from an EMBL/GenBank/DDBJ whole genome shotgun (WGS) entry which is preliminary data.</text>
</comment>
<protein>
    <submittedName>
        <fullName evidence="1">Uncharacterized protein</fullName>
    </submittedName>
</protein>
<sequence length="149" mass="17774">MFWDSNSGLYKVFRMQKMALRIVLGQNANATFRGLFKSHNILTVPSIYIYNCLLFYKNNPSLFERYINPTSYNTRGRNNLMFPVDKLSSYAQNGYTMSVKLFNKLPLKIKQLKISEFKRTINNFLMKNSFYNVNEYLENNWRDRQFALD</sequence>
<reference evidence="1 2" key="1">
    <citation type="submission" date="2022-12" db="EMBL/GenBank/DDBJ databases">
        <title>Chromosome-level genome assembly of true bugs.</title>
        <authorList>
            <person name="Ma L."/>
            <person name="Li H."/>
        </authorList>
    </citation>
    <scope>NUCLEOTIDE SEQUENCE [LARGE SCALE GENOMIC DNA]</scope>
    <source>
        <strain evidence="1">Lab_2022b</strain>
    </source>
</reference>
<accession>A0AAW1CIS9</accession>
<dbReference type="AlphaFoldDB" id="A0AAW1CIS9"/>
<gene>
    <name evidence="1" type="ORF">O3M35_003049</name>
</gene>
<proteinExistence type="predicted"/>
<evidence type="ECO:0000313" key="1">
    <source>
        <dbReference type="EMBL" id="KAK9498409.1"/>
    </source>
</evidence>
<dbReference type="Proteomes" id="UP001461498">
    <property type="component" value="Unassembled WGS sequence"/>
</dbReference>
<organism evidence="1 2">
    <name type="scientific">Rhynocoris fuscipes</name>
    <dbReference type="NCBI Taxonomy" id="488301"/>
    <lineage>
        <taxon>Eukaryota</taxon>
        <taxon>Metazoa</taxon>
        <taxon>Ecdysozoa</taxon>
        <taxon>Arthropoda</taxon>
        <taxon>Hexapoda</taxon>
        <taxon>Insecta</taxon>
        <taxon>Pterygota</taxon>
        <taxon>Neoptera</taxon>
        <taxon>Paraneoptera</taxon>
        <taxon>Hemiptera</taxon>
        <taxon>Heteroptera</taxon>
        <taxon>Panheteroptera</taxon>
        <taxon>Cimicomorpha</taxon>
        <taxon>Reduviidae</taxon>
        <taxon>Harpactorinae</taxon>
        <taxon>Harpactorini</taxon>
        <taxon>Rhynocoris</taxon>
    </lineage>
</organism>